<keyword evidence="13" id="KW-1185">Reference proteome</keyword>
<dbReference type="AlphaFoldDB" id="A0A7W7QS41"/>
<keyword evidence="9" id="KW-0472">Membrane</keyword>
<evidence type="ECO:0000256" key="3">
    <source>
        <dbReference type="ARBA" id="ARBA00022553"/>
    </source>
</evidence>
<feature type="domain" description="Signal transduction histidine kinase subgroup 3 dimerisation and phosphoacceptor" evidence="11">
    <location>
        <begin position="168"/>
        <end position="245"/>
    </location>
</feature>
<keyword evidence="7" id="KW-0067">ATP-binding</keyword>
<dbReference type="EC" id="2.7.13.3" evidence="2"/>
<dbReference type="InterPro" id="IPR050482">
    <property type="entry name" value="Sensor_HK_TwoCompSys"/>
</dbReference>
<evidence type="ECO:0000256" key="7">
    <source>
        <dbReference type="ARBA" id="ARBA00022840"/>
    </source>
</evidence>
<dbReference type="InterPro" id="IPR036890">
    <property type="entry name" value="HATPase_C_sf"/>
</dbReference>
<dbReference type="SUPFAM" id="SSF55874">
    <property type="entry name" value="ATPase domain of HSP90 chaperone/DNA topoisomerase II/histidine kinase"/>
    <property type="match status" value="1"/>
</dbReference>
<evidence type="ECO:0000256" key="8">
    <source>
        <dbReference type="ARBA" id="ARBA00023012"/>
    </source>
</evidence>
<gene>
    <name evidence="12" type="ORF">FHS44_005288</name>
</gene>
<feature type="domain" description="Histidine kinase/HSP90-like ATPase" evidence="10">
    <location>
        <begin position="293"/>
        <end position="382"/>
    </location>
</feature>
<evidence type="ECO:0000259" key="11">
    <source>
        <dbReference type="Pfam" id="PF07730"/>
    </source>
</evidence>
<sequence>MRSGQKIGLLLSRPRVLDVTLVVLLCLPSLIALPLTLGYGDARTAAGAGLFLLAVPPLLARRRHPVPVAVAAAAIDILGRLTVTTSVSLIATIALYGLGRHAATRRALLATLGPMTLAYAAVSVATGMSLLGALFPPVVTGAGLLMRSRAEARDLRQDMRTEEAVQAERRRIARELHDVVAHHITVVSALVGGARVSLPAGTSAAGSEAGSGAGSEAAEALLAAERSARQALTEMRHLLRVLRADGTESGGGEATGVGTVELPALVEQAGAAGPPAELVVEGEPVPLPAAVDRAVYRIVQEALTNTRKHAPGSRSSVRISYGSQEVEVEVLDDGAVGAVAVPASPGGFGLVGMAERVALCGGSLDTGPGPGGGFRVHARLPL</sequence>
<dbReference type="RefSeq" id="WP_184719136.1">
    <property type="nucleotide sequence ID" value="NZ_JACHJP010000006.1"/>
</dbReference>
<feature type="transmembrane region" description="Helical" evidence="9">
    <location>
        <begin position="118"/>
        <end position="146"/>
    </location>
</feature>
<evidence type="ECO:0000256" key="6">
    <source>
        <dbReference type="ARBA" id="ARBA00022777"/>
    </source>
</evidence>
<evidence type="ECO:0000313" key="12">
    <source>
        <dbReference type="EMBL" id="MBB4918161.1"/>
    </source>
</evidence>
<proteinExistence type="predicted"/>
<keyword evidence="6 12" id="KW-0418">Kinase</keyword>
<comment type="caution">
    <text evidence="12">The sequence shown here is derived from an EMBL/GenBank/DDBJ whole genome shotgun (WGS) entry which is preliminary data.</text>
</comment>
<dbReference type="Gene3D" id="3.30.565.10">
    <property type="entry name" value="Histidine kinase-like ATPase, C-terminal domain"/>
    <property type="match status" value="1"/>
</dbReference>
<keyword evidence="9" id="KW-0812">Transmembrane</keyword>
<dbReference type="GO" id="GO:0016020">
    <property type="term" value="C:membrane"/>
    <property type="evidence" value="ECO:0007669"/>
    <property type="project" value="InterPro"/>
</dbReference>
<evidence type="ECO:0000259" key="10">
    <source>
        <dbReference type="Pfam" id="PF02518"/>
    </source>
</evidence>
<evidence type="ECO:0000313" key="13">
    <source>
        <dbReference type="Proteomes" id="UP000552644"/>
    </source>
</evidence>
<evidence type="ECO:0000256" key="4">
    <source>
        <dbReference type="ARBA" id="ARBA00022679"/>
    </source>
</evidence>
<evidence type="ECO:0000256" key="9">
    <source>
        <dbReference type="SAM" id="Phobius"/>
    </source>
</evidence>
<evidence type="ECO:0000256" key="5">
    <source>
        <dbReference type="ARBA" id="ARBA00022741"/>
    </source>
</evidence>
<dbReference type="CDD" id="cd16917">
    <property type="entry name" value="HATPase_UhpB-NarQ-NarX-like"/>
    <property type="match status" value="1"/>
</dbReference>
<keyword evidence="3" id="KW-0597">Phosphoprotein</keyword>
<accession>A0A7W7QS41</accession>
<dbReference type="Pfam" id="PF02518">
    <property type="entry name" value="HATPase_c"/>
    <property type="match status" value="1"/>
</dbReference>
<dbReference type="InterPro" id="IPR011712">
    <property type="entry name" value="Sig_transdc_His_kin_sub3_dim/P"/>
</dbReference>
<dbReference type="GO" id="GO:0000155">
    <property type="term" value="F:phosphorelay sensor kinase activity"/>
    <property type="evidence" value="ECO:0007669"/>
    <property type="project" value="InterPro"/>
</dbReference>
<feature type="transmembrane region" description="Helical" evidence="9">
    <location>
        <begin position="81"/>
        <end position="98"/>
    </location>
</feature>
<keyword evidence="5" id="KW-0547">Nucleotide-binding</keyword>
<dbReference type="Gene3D" id="1.20.5.1930">
    <property type="match status" value="1"/>
</dbReference>
<dbReference type="PANTHER" id="PTHR24421:SF10">
    <property type="entry name" value="NITRATE_NITRITE SENSOR PROTEIN NARQ"/>
    <property type="match status" value="1"/>
</dbReference>
<keyword evidence="8" id="KW-0902">Two-component regulatory system</keyword>
<dbReference type="GO" id="GO:0005524">
    <property type="term" value="F:ATP binding"/>
    <property type="evidence" value="ECO:0007669"/>
    <property type="project" value="UniProtKB-KW"/>
</dbReference>
<organism evidence="12 13">
    <name type="scientific">Streptosporangium saharense</name>
    <dbReference type="NCBI Taxonomy" id="1706840"/>
    <lineage>
        <taxon>Bacteria</taxon>
        <taxon>Bacillati</taxon>
        <taxon>Actinomycetota</taxon>
        <taxon>Actinomycetes</taxon>
        <taxon>Streptosporangiales</taxon>
        <taxon>Streptosporangiaceae</taxon>
        <taxon>Streptosporangium</taxon>
    </lineage>
</organism>
<dbReference type="InterPro" id="IPR003594">
    <property type="entry name" value="HATPase_dom"/>
</dbReference>
<keyword evidence="4" id="KW-0808">Transferase</keyword>
<keyword evidence="9" id="KW-1133">Transmembrane helix</keyword>
<comment type="catalytic activity">
    <reaction evidence="1">
        <text>ATP + protein L-histidine = ADP + protein N-phospho-L-histidine.</text>
        <dbReference type="EC" id="2.7.13.3"/>
    </reaction>
</comment>
<dbReference type="GO" id="GO:0046983">
    <property type="term" value="F:protein dimerization activity"/>
    <property type="evidence" value="ECO:0007669"/>
    <property type="project" value="InterPro"/>
</dbReference>
<reference evidence="12 13" key="1">
    <citation type="submission" date="2020-08" db="EMBL/GenBank/DDBJ databases">
        <title>Genomic Encyclopedia of Type Strains, Phase III (KMG-III): the genomes of soil and plant-associated and newly described type strains.</title>
        <authorList>
            <person name="Whitman W."/>
        </authorList>
    </citation>
    <scope>NUCLEOTIDE SEQUENCE [LARGE SCALE GENOMIC DNA]</scope>
    <source>
        <strain evidence="12 13">CECT 8840</strain>
    </source>
</reference>
<dbReference type="Pfam" id="PF07730">
    <property type="entry name" value="HisKA_3"/>
    <property type="match status" value="1"/>
</dbReference>
<dbReference type="Proteomes" id="UP000552644">
    <property type="component" value="Unassembled WGS sequence"/>
</dbReference>
<name>A0A7W7QS41_9ACTN</name>
<protein>
    <recommendedName>
        <fullName evidence="2">histidine kinase</fullName>
        <ecNumber evidence="2">2.7.13.3</ecNumber>
    </recommendedName>
</protein>
<evidence type="ECO:0000256" key="1">
    <source>
        <dbReference type="ARBA" id="ARBA00000085"/>
    </source>
</evidence>
<dbReference type="EMBL" id="JACHJP010000006">
    <property type="protein sequence ID" value="MBB4918161.1"/>
    <property type="molecule type" value="Genomic_DNA"/>
</dbReference>
<dbReference type="PANTHER" id="PTHR24421">
    <property type="entry name" value="NITRATE/NITRITE SENSOR PROTEIN NARX-RELATED"/>
    <property type="match status" value="1"/>
</dbReference>
<evidence type="ECO:0000256" key="2">
    <source>
        <dbReference type="ARBA" id="ARBA00012438"/>
    </source>
</evidence>